<keyword evidence="1" id="KW-1133">Transmembrane helix</keyword>
<dbReference type="EMBL" id="WTPW01000079">
    <property type="protein sequence ID" value="KAF0551109.1"/>
    <property type="molecule type" value="Genomic_DNA"/>
</dbReference>
<name>A0A8H4ET96_GIGMA</name>
<protein>
    <recommendedName>
        <fullName evidence="4">Ion transport domain-containing protein</fullName>
    </recommendedName>
</protein>
<gene>
    <name evidence="2" type="ORF">F8M41_023715</name>
</gene>
<reference evidence="2 3" key="1">
    <citation type="journal article" date="2019" name="Environ. Microbiol.">
        <title>At the nexus of three kingdoms: the genome of the mycorrhizal fungus Gigaspora margarita provides insights into plant, endobacterial and fungal interactions.</title>
        <authorList>
            <person name="Venice F."/>
            <person name="Ghignone S."/>
            <person name="Salvioli di Fossalunga A."/>
            <person name="Amselem J."/>
            <person name="Novero M."/>
            <person name="Xianan X."/>
            <person name="Sedzielewska Toro K."/>
            <person name="Morin E."/>
            <person name="Lipzen A."/>
            <person name="Grigoriev I.V."/>
            <person name="Henrissat B."/>
            <person name="Martin F.M."/>
            <person name="Bonfante P."/>
        </authorList>
    </citation>
    <scope>NUCLEOTIDE SEQUENCE [LARGE SCALE GENOMIC DNA]</scope>
    <source>
        <strain evidence="2 3">BEG34</strain>
    </source>
</reference>
<accession>A0A8H4ET96</accession>
<dbReference type="Proteomes" id="UP000439903">
    <property type="component" value="Unassembled WGS sequence"/>
</dbReference>
<evidence type="ECO:0000313" key="3">
    <source>
        <dbReference type="Proteomes" id="UP000439903"/>
    </source>
</evidence>
<evidence type="ECO:0000256" key="1">
    <source>
        <dbReference type="SAM" id="Phobius"/>
    </source>
</evidence>
<feature type="transmembrane region" description="Helical" evidence="1">
    <location>
        <begin position="678"/>
        <end position="701"/>
    </location>
</feature>
<feature type="transmembrane region" description="Helical" evidence="1">
    <location>
        <begin position="781"/>
        <end position="799"/>
    </location>
</feature>
<comment type="caution">
    <text evidence="2">The sequence shown here is derived from an EMBL/GenBank/DDBJ whole genome shotgun (WGS) entry which is preliminary data.</text>
</comment>
<evidence type="ECO:0008006" key="4">
    <source>
        <dbReference type="Google" id="ProtNLM"/>
    </source>
</evidence>
<keyword evidence="1" id="KW-0472">Membrane</keyword>
<dbReference type="AlphaFoldDB" id="A0A8H4ET96"/>
<keyword evidence="3" id="KW-1185">Reference proteome</keyword>
<evidence type="ECO:0000313" key="2">
    <source>
        <dbReference type="EMBL" id="KAF0551109.1"/>
    </source>
</evidence>
<organism evidence="2 3">
    <name type="scientific">Gigaspora margarita</name>
    <dbReference type="NCBI Taxonomy" id="4874"/>
    <lineage>
        <taxon>Eukaryota</taxon>
        <taxon>Fungi</taxon>
        <taxon>Fungi incertae sedis</taxon>
        <taxon>Mucoromycota</taxon>
        <taxon>Glomeromycotina</taxon>
        <taxon>Glomeromycetes</taxon>
        <taxon>Diversisporales</taxon>
        <taxon>Gigasporaceae</taxon>
        <taxon>Gigaspora</taxon>
    </lineage>
</organism>
<proteinExistence type="predicted"/>
<keyword evidence="1" id="KW-0812">Transmembrane</keyword>
<dbReference type="OrthoDB" id="2428593at2759"/>
<feature type="transmembrane region" description="Helical" evidence="1">
    <location>
        <begin position="721"/>
        <end position="742"/>
    </location>
</feature>
<sequence>MSVSTIQSEHIVEIENKEKEHEVKKYESVIEEDCPEGTEKYFAISPEGDFLNEDGITLEKDLKPENEPNRDEQELSYRKFCSIHNDTKLPFTETQFARMKNVPKPIQKWSVDVSDKSTNSSKFRLLAISCISLEDMKYYEKNYDKLDPTEIQNIQNNGFTFIFIIYNDYSIDNTEDKELLIKYGGIVKLFYEKDYIADKNADDHFLIILTLSGIYNYYALSNNNKLLAYLSFPIKGITIYSIECGLEIAELANILDTNIFKIVDAKDRMFLYFFQNDEKLLIYNSESEFSLAVWDIFISEDDRLPKEDDIQYSFYLDEKKEKLFIIGYHTVQVWYRGTLKFIHSPSPFFDIPDYSEISLSWRPKKIEIIGIKYFSEKFKFNIKVKDAEGIKQIKMNDEDDINVAKNACYTLEYFSVYKKKFGHNYDKMEKLNFDDFIKQTRKIILKFIRLHPTEWRLLDIRFDLMSTLIKAGEHELVNFILFFGELVHIPQYSLVRDGKKSFLGFLKHFKTLALRLEFEKDNTLLACFLEYYSNYAVYNIGWMNTVVDIIPELFKSNEENVPAFATRNLIYSLLKFLNYDKIANIRMVPLMNFTMNKRISDIKKGKLTNFLEILFSPSQYLSPKEVNYSPFIKLIEACERDILYENPSLGAVVNWMCYILVHYYTFENGFKNAESSQIFKFIIFLSILVLWYEFILLLRIFEDFAQNLNILFNIIIALRQFLLFFILVIIAMGHALFIFLGYSSYAGLNQTSEEENPFSNIIDSILAVYDWSSISFDTWNFWQLTIISVIGSFIFVIILQNVIISFMSEAFSDAAKDSKHGLYRYQFDLIHEFALLEKSLEFNDIDSMFKDKIIAKYICFYDDPHITKSWKKKSKQIRLKPYPKIQTLDKSKYESLSTEEDIYTLFS</sequence>